<sequence length="82" mass="9714">MATSRELEALLRQQLNEDQYQVEKVLTLISMHCAAQSRKYFDNETSGDKYQDFRYWSTYANGIEELKTKLQNYIPPSTEQEK</sequence>
<dbReference type="EMBL" id="CP003642">
    <property type="protein sequence ID" value="AFZ28026.1"/>
    <property type="molecule type" value="Genomic_DNA"/>
</dbReference>
<keyword evidence="2" id="KW-1185">Reference proteome</keyword>
<reference evidence="1 2" key="1">
    <citation type="submission" date="2012-06" db="EMBL/GenBank/DDBJ databases">
        <title>Finished chromosome of genome of Cylindrospermum stagnale PCC 7417.</title>
        <authorList>
            <consortium name="US DOE Joint Genome Institute"/>
            <person name="Gugger M."/>
            <person name="Coursin T."/>
            <person name="Rippka R."/>
            <person name="Tandeau De Marsac N."/>
            <person name="Huntemann M."/>
            <person name="Wei C.-L."/>
            <person name="Han J."/>
            <person name="Detter J.C."/>
            <person name="Han C."/>
            <person name="Tapia R."/>
            <person name="Chen A."/>
            <person name="Kyrpides N."/>
            <person name="Mavromatis K."/>
            <person name="Markowitz V."/>
            <person name="Szeto E."/>
            <person name="Ivanova N."/>
            <person name="Pagani I."/>
            <person name="Pati A."/>
            <person name="Goodwin L."/>
            <person name="Nordberg H.P."/>
            <person name="Cantor M.N."/>
            <person name="Hua S.X."/>
            <person name="Woyke T."/>
            <person name="Kerfeld C.A."/>
        </authorList>
    </citation>
    <scope>NUCLEOTIDE SEQUENCE [LARGE SCALE GENOMIC DNA]</scope>
    <source>
        <strain evidence="1 2">PCC 7417</strain>
    </source>
</reference>
<protein>
    <submittedName>
        <fullName evidence="1">Uncharacterized protein</fullName>
    </submittedName>
</protein>
<organism evidence="1 2">
    <name type="scientific">Cylindrospermum stagnale PCC 7417</name>
    <dbReference type="NCBI Taxonomy" id="56107"/>
    <lineage>
        <taxon>Bacteria</taxon>
        <taxon>Bacillati</taxon>
        <taxon>Cyanobacteriota</taxon>
        <taxon>Cyanophyceae</taxon>
        <taxon>Nostocales</taxon>
        <taxon>Nostocaceae</taxon>
        <taxon>Cylindrospermum</taxon>
    </lineage>
</organism>
<name>K9X7F9_9NOST</name>
<dbReference type="KEGG" id="csg:Cylst_6053"/>
<evidence type="ECO:0000313" key="2">
    <source>
        <dbReference type="Proteomes" id="UP000010475"/>
    </source>
</evidence>
<dbReference type="RefSeq" id="WP_015211258.1">
    <property type="nucleotide sequence ID" value="NC_019757.1"/>
</dbReference>
<dbReference type="Proteomes" id="UP000010475">
    <property type="component" value="Chromosome"/>
</dbReference>
<dbReference type="HOGENOM" id="CLU_2552602_0_0_3"/>
<accession>K9X7F9</accession>
<dbReference type="AlphaFoldDB" id="K9X7F9"/>
<evidence type="ECO:0000313" key="1">
    <source>
        <dbReference type="EMBL" id="AFZ28026.1"/>
    </source>
</evidence>
<proteinExistence type="predicted"/>
<dbReference type="OrthoDB" id="9922452at2"/>
<gene>
    <name evidence="1" type="ORF">Cylst_6053</name>
</gene>